<dbReference type="CDD" id="cd00397">
    <property type="entry name" value="DNA_BRE_C"/>
    <property type="match status" value="1"/>
</dbReference>
<evidence type="ECO:0000256" key="1">
    <source>
        <dbReference type="ARBA" id="ARBA00008857"/>
    </source>
</evidence>
<accession>A0A365H404</accession>
<dbReference type="PROSITE" id="PS51900">
    <property type="entry name" value="CB"/>
    <property type="match status" value="1"/>
</dbReference>
<protein>
    <submittedName>
        <fullName evidence="8">Recombinase XerD</fullName>
    </submittedName>
</protein>
<proteinExistence type="inferred from homology"/>
<dbReference type="InterPro" id="IPR011010">
    <property type="entry name" value="DNA_brk_join_enz"/>
</dbReference>
<dbReference type="GO" id="GO:0003677">
    <property type="term" value="F:DNA binding"/>
    <property type="evidence" value="ECO:0007669"/>
    <property type="project" value="UniProtKB-UniRule"/>
</dbReference>
<name>A0A365H404_9ACTN</name>
<evidence type="ECO:0000256" key="2">
    <source>
        <dbReference type="ARBA" id="ARBA00022908"/>
    </source>
</evidence>
<dbReference type="Pfam" id="PF00589">
    <property type="entry name" value="Phage_integrase"/>
    <property type="match status" value="1"/>
</dbReference>
<dbReference type="InterPro" id="IPR013762">
    <property type="entry name" value="Integrase-like_cat_sf"/>
</dbReference>
<evidence type="ECO:0000313" key="9">
    <source>
        <dbReference type="Proteomes" id="UP000251891"/>
    </source>
</evidence>
<dbReference type="AlphaFoldDB" id="A0A365H404"/>
<dbReference type="OrthoDB" id="3183879at2"/>
<keyword evidence="4" id="KW-0233">DNA recombination</keyword>
<evidence type="ECO:0000259" key="7">
    <source>
        <dbReference type="PROSITE" id="PS51900"/>
    </source>
</evidence>
<dbReference type="InterPro" id="IPR004107">
    <property type="entry name" value="Integrase_SAM-like_N"/>
</dbReference>
<dbReference type="Gene3D" id="1.10.150.130">
    <property type="match status" value="1"/>
</dbReference>
<keyword evidence="2" id="KW-0229">DNA integration</keyword>
<dbReference type="EMBL" id="QLYX01000008">
    <property type="protein sequence ID" value="RAY13845.1"/>
    <property type="molecule type" value="Genomic_DNA"/>
</dbReference>
<dbReference type="PROSITE" id="PS51898">
    <property type="entry name" value="TYR_RECOMBINASE"/>
    <property type="match status" value="1"/>
</dbReference>
<dbReference type="GO" id="GO:0015074">
    <property type="term" value="P:DNA integration"/>
    <property type="evidence" value="ECO:0007669"/>
    <property type="project" value="UniProtKB-KW"/>
</dbReference>
<comment type="caution">
    <text evidence="8">The sequence shown here is derived from an EMBL/GenBank/DDBJ whole genome shotgun (WGS) entry which is preliminary data.</text>
</comment>
<dbReference type="Gene3D" id="1.10.443.10">
    <property type="entry name" value="Intergrase catalytic core"/>
    <property type="match status" value="1"/>
</dbReference>
<feature type="domain" description="Core-binding (CB)" evidence="7">
    <location>
        <begin position="15"/>
        <end position="109"/>
    </location>
</feature>
<keyword evidence="3 5" id="KW-0238">DNA-binding</keyword>
<dbReference type="InterPro" id="IPR010998">
    <property type="entry name" value="Integrase_recombinase_N"/>
</dbReference>
<evidence type="ECO:0000259" key="6">
    <source>
        <dbReference type="PROSITE" id="PS51898"/>
    </source>
</evidence>
<comment type="similarity">
    <text evidence="1">Belongs to the 'phage' integrase family.</text>
</comment>
<dbReference type="RefSeq" id="WP_111869383.1">
    <property type="nucleotide sequence ID" value="NZ_QLYX01000008.1"/>
</dbReference>
<dbReference type="PANTHER" id="PTHR30349">
    <property type="entry name" value="PHAGE INTEGRASE-RELATED"/>
    <property type="match status" value="1"/>
</dbReference>
<dbReference type="Pfam" id="PF13495">
    <property type="entry name" value="Phage_int_SAM_4"/>
    <property type="match status" value="1"/>
</dbReference>
<evidence type="ECO:0000256" key="5">
    <source>
        <dbReference type="PROSITE-ProRule" id="PRU01248"/>
    </source>
</evidence>
<dbReference type="InterPro" id="IPR044068">
    <property type="entry name" value="CB"/>
</dbReference>
<dbReference type="InterPro" id="IPR050090">
    <property type="entry name" value="Tyrosine_recombinase_XerCD"/>
</dbReference>
<reference evidence="8 9" key="1">
    <citation type="submission" date="2018-06" db="EMBL/GenBank/DDBJ databases">
        <title>Actinomadura craniellae sp. nov. isolated from marine sponge Craniella sp.</title>
        <authorList>
            <person name="Li L."/>
            <person name="Xu Q.H."/>
            <person name="Lin H.W."/>
            <person name="Lu Y.H."/>
        </authorList>
    </citation>
    <scope>NUCLEOTIDE SEQUENCE [LARGE SCALE GENOMIC DNA]</scope>
    <source>
        <strain evidence="8 9">LHW63021</strain>
    </source>
</reference>
<evidence type="ECO:0000313" key="8">
    <source>
        <dbReference type="EMBL" id="RAY13845.1"/>
    </source>
</evidence>
<sequence>MPATRPRERKNLNAGVLQSEIDSFRLHLNSERKAEKTVRTYIEAAQWFAAHHLLRKPGQKAGLGAGKDEWQDVNAEDIRRWMAWLLGRYSDSYANNQYRALQAFFKWWAKEEELPNPMDKLKPPTIDEKAVPFFTDEELKKLLRVSEGRTFMQRRDHAIISLFRATGIRLSELAGIRYVPGDPERSDIDLYHREILVRGKGGKERVVKFDHQTARSIDRYLRMRKQQAYAHSEKLWLGINNRCPMTANGVYQMIKRRGNECGVPVNPHKFRHHFSHTWLDKGGPEGDLMELNGWTSPQMLRRYGASARSARARRSYDRIMEQE</sequence>
<evidence type="ECO:0000256" key="3">
    <source>
        <dbReference type="ARBA" id="ARBA00023125"/>
    </source>
</evidence>
<keyword evidence="9" id="KW-1185">Reference proteome</keyword>
<dbReference type="SUPFAM" id="SSF56349">
    <property type="entry name" value="DNA breaking-rejoining enzymes"/>
    <property type="match status" value="1"/>
</dbReference>
<gene>
    <name evidence="8" type="ORF">DPM19_18975</name>
</gene>
<dbReference type="GO" id="GO:0006310">
    <property type="term" value="P:DNA recombination"/>
    <property type="evidence" value="ECO:0007669"/>
    <property type="project" value="UniProtKB-KW"/>
</dbReference>
<dbReference type="PANTHER" id="PTHR30349:SF41">
    <property type="entry name" value="INTEGRASE_RECOMBINASE PROTEIN MJ0367-RELATED"/>
    <property type="match status" value="1"/>
</dbReference>
<feature type="domain" description="Tyr recombinase" evidence="6">
    <location>
        <begin position="129"/>
        <end position="317"/>
    </location>
</feature>
<organism evidence="8 9">
    <name type="scientific">Actinomadura craniellae</name>
    <dbReference type="NCBI Taxonomy" id="2231787"/>
    <lineage>
        <taxon>Bacteria</taxon>
        <taxon>Bacillati</taxon>
        <taxon>Actinomycetota</taxon>
        <taxon>Actinomycetes</taxon>
        <taxon>Streptosporangiales</taxon>
        <taxon>Thermomonosporaceae</taxon>
        <taxon>Actinomadura</taxon>
    </lineage>
</organism>
<dbReference type="Proteomes" id="UP000251891">
    <property type="component" value="Unassembled WGS sequence"/>
</dbReference>
<evidence type="ECO:0000256" key="4">
    <source>
        <dbReference type="ARBA" id="ARBA00023172"/>
    </source>
</evidence>
<dbReference type="InterPro" id="IPR002104">
    <property type="entry name" value="Integrase_catalytic"/>
</dbReference>